<protein>
    <submittedName>
        <fullName evidence="1">Plasma membrane sulfite pump involved in sulfite metabolism</fullName>
    </submittedName>
</protein>
<organism evidence="1 2">
    <name type="scientific">Coemansia furcata</name>
    <dbReference type="NCBI Taxonomy" id="417177"/>
    <lineage>
        <taxon>Eukaryota</taxon>
        <taxon>Fungi</taxon>
        <taxon>Fungi incertae sedis</taxon>
        <taxon>Zoopagomycota</taxon>
        <taxon>Kickxellomycotina</taxon>
        <taxon>Kickxellomycetes</taxon>
        <taxon>Kickxellales</taxon>
        <taxon>Kickxellaceae</taxon>
        <taxon>Coemansia</taxon>
    </lineage>
</organism>
<accession>A0ACC1KTU0</accession>
<evidence type="ECO:0000313" key="2">
    <source>
        <dbReference type="Proteomes" id="UP001140096"/>
    </source>
</evidence>
<reference evidence="1" key="1">
    <citation type="submission" date="2022-07" db="EMBL/GenBank/DDBJ databases">
        <title>Phylogenomic reconstructions and comparative analyses of Kickxellomycotina fungi.</title>
        <authorList>
            <person name="Reynolds N.K."/>
            <person name="Stajich J.E."/>
            <person name="Barry K."/>
            <person name="Grigoriev I.V."/>
            <person name="Crous P."/>
            <person name="Smith M.E."/>
        </authorList>
    </citation>
    <scope>NUCLEOTIDE SEQUENCE</scope>
    <source>
        <strain evidence="1">CBS 102833</strain>
    </source>
</reference>
<name>A0ACC1KTU0_9FUNG</name>
<dbReference type="EMBL" id="JANBUP010004061">
    <property type="protein sequence ID" value="KAJ2794970.1"/>
    <property type="molecule type" value="Genomic_DNA"/>
</dbReference>
<comment type="caution">
    <text evidence="1">The sequence shown here is derived from an EMBL/GenBank/DDBJ whole genome shotgun (WGS) entry which is preliminary data.</text>
</comment>
<evidence type="ECO:0000313" key="1">
    <source>
        <dbReference type="EMBL" id="KAJ2794970.1"/>
    </source>
</evidence>
<proteinExistence type="predicted"/>
<keyword evidence="2" id="KW-1185">Reference proteome</keyword>
<sequence>MVYLTRLVLHKLPPKEAIASSFIPLGPLGQASYGIQLLGVQSLRLFPTELPQIAYLGDTLLSIGFFVGLMIWSLAIWWFTHAVYSMIYTRVHGKVPFNLGWWALIFPISTFAASTNSLWSLTGYTFFRVLASVIIVGVTLLWISIVLTTICYAWTGELFKVATVVQLELQDTEPENFDSETPEECLE</sequence>
<dbReference type="Proteomes" id="UP001140096">
    <property type="component" value="Unassembled WGS sequence"/>
</dbReference>
<gene>
    <name evidence="1" type="primary">SSU1</name>
    <name evidence="1" type="ORF">H4S07_006611</name>
</gene>